<proteinExistence type="predicted"/>
<accession>A0A7W9D1X6</accession>
<dbReference type="AlphaFoldDB" id="A0A7W9D1X6"/>
<organism evidence="2 3">
    <name type="scientific">Rhizobium paranaense</name>
    <dbReference type="NCBI Taxonomy" id="1650438"/>
    <lineage>
        <taxon>Bacteria</taxon>
        <taxon>Pseudomonadati</taxon>
        <taxon>Pseudomonadota</taxon>
        <taxon>Alphaproteobacteria</taxon>
        <taxon>Hyphomicrobiales</taxon>
        <taxon>Rhizobiaceae</taxon>
        <taxon>Rhizobium/Agrobacterium group</taxon>
        <taxon>Rhizobium</taxon>
    </lineage>
</organism>
<evidence type="ECO:0000313" key="2">
    <source>
        <dbReference type="EMBL" id="MBB5574311.1"/>
    </source>
</evidence>
<name>A0A7W9D1X6_9HYPH</name>
<keyword evidence="3" id="KW-1185">Reference proteome</keyword>
<evidence type="ECO:0000256" key="1">
    <source>
        <dbReference type="SAM" id="Phobius"/>
    </source>
</evidence>
<keyword evidence="1" id="KW-0472">Membrane</keyword>
<dbReference type="Proteomes" id="UP000549882">
    <property type="component" value="Unassembled WGS sequence"/>
</dbReference>
<comment type="caution">
    <text evidence="2">The sequence shown here is derived from an EMBL/GenBank/DDBJ whole genome shotgun (WGS) entry which is preliminary data.</text>
</comment>
<protein>
    <submittedName>
        <fullName evidence="2">Uncharacterized protein</fullName>
    </submittedName>
</protein>
<keyword evidence="1" id="KW-0812">Transmembrane</keyword>
<dbReference type="EMBL" id="JACHBI010000005">
    <property type="protein sequence ID" value="MBB5574311.1"/>
    <property type="molecule type" value="Genomic_DNA"/>
</dbReference>
<sequence>MAAGLFTAPPARLAGCAERQALKIAAFLRLVIGLFFAVVYVCFTQEEETVE</sequence>
<gene>
    <name evidence="2" type="ORF">GGD50_002938</name>
</gene>
<evidence type="ECO:0000313" key="3">
    <source>
        <dbReference type="Proteomes" id="UP000549882"/>
    </source>
</evidence>
<feature type="transmembrane region" description="Helical" evidence="1">
    <location>
        <begin position="24"/>
        <end position="43"/>
    </location>
</feature>
<reference evidence="2 3" key="1">
    <citation type="submission" date="2020-08" db="EMBL/GenBank/DDBJ databases">
        <title>Genomic Encyclopedia of Type Strains, Phase IV (KMG-V): Genome sequencing to study the core and pangenomes of soil and plant-associated prokaryotes.</title>
        <authorList>
            <person name="Whitman W."/>
        </authorList>
    </citation>
    <scope>NUCLEOTIDE SEQUENCE [LARGE SCALE GENOMIC DNA]</scope>
    <source>
        <strain evidence="2 3">SEMIA 4064</strain>
    </source>
</reference>
<keyword evidence="1" id="KW-1133">Transmembrane helix</keyword>